<dbReference type="EMBL" id="VRYY01000073">
    <property type="protein sequence ID" value="MBG3876088.1"/>
    <property type="molecule type" value="Genomic_DNA"/>
</dbReference>
<reference evidence="3 4" key="1">
    <citation type="submission" date="2019-08" db="EMBL/GenBank/DDBJ databases">
        <authorList>
            <person name="Luo N."/>
        </authorList>
    </citation>
    <scope>NUCLEOTIDE SEQUENCE [LARGE SCALE GENOMIC DNA]</scope>
    <source>
        <strain evidence="3 4">NCIMB 9442</strain>
    </source>
</reference>
<feature type="signal peptide" evidence="2">
    <location>
        <begin position="1"/>
        <end position="26"/>
    </location>
</feature>
<accession>A0ABS0J2Z6</accession>
<feature type="chain" id="PRO_5046580127" evidence="2">
    <location>
        <begin position="27"/>
        <end position="193"/>
    </location>
</feature>
<evidence type="ECO:0000313" key="4">
    <source>
        <dbReference type="Proteomes" id="UP001194469"/>
    </source>
</evidence>
<comment type="caution">
    <text evidence="3">The sequence shown here is derived from an EMBL/GenBank/DDBJ whole genome shotgun (WGS) entry which is preliminary data.</text>
</comment>
<dbReference type="Pfam" id="PF13432">
    <property type="entry name" value="TPR_16"/>
    <property type="match status" value="1"/>
</dbReference>
<dbReference type="Proteomes" id="UP001194469">
    <property type="component" value="Unassembled WGS sequence"/>
</dbReference>
<dbReference type="InterPro" id="IPR011990">
    <property type="entry name" value="TPR-like_helical_dom_sf"/>
</dbReference>
<sequence length="193" mass="21022">MNRMRGVALLVALVGTAATMSGCSGASMRASSLLERGQYAEAATAYARVTTENPSDWRAGVRHGYALYRQGDYAGARAVLVPLTEDWRSAEYARFWAGIAAIAARDGDAARAAWSGWSTDRTEVLRAVRPRVDLLRVDELAMGPQAADIYAREAAQANALEEMKRSRDMFRRGMDKGDLPDPALPPSPVEYLP</sequence>
<evidence type="ECO:0000313" key="3">
    <source>
        <dbReference type="EMBL" id="MBG3876088.1"/>
    </source>
</evidence>
<dbReference type="Gene3D" id="1.25.40.10">
    <property type="entry name" value="Tetratricopeptide repeat domain"/>
    <property type="match status" value="1"/>
</dbReference>
<dbReference type="PROSITE" id="PS51257">
    <property type="entry name" value="PROKAR_LIPOPROTEIN"/>
    <property type="match status" value="1"/>
</dbReference>
<evidence type="ECO:0000256" key="1">
    <source>
        <dbReference type="SAM" id="MobiDB-lite"/>
    </source>
</evidence>
<keyword evidence="4" id="KW-1185">Reference proteome</keyword>
<feature type="region of interest" description="Disordered" evidence="1">
    <location>
        <begin position="171"/>
        <end position="193"/>
    </location>
</feature>
<feature type="compositionally biased region" description="Pro residues" evidence="1">
    <location>
        <begin position="182"/>
        <end position="193"/>
    </location>
</feature>
<name>A0ABS0J2Z6_9BACT</name>
<protein>
    <submittedName>
        <fullName evidence="3">Tetratricopeptide repeat protein</fullName>
    </submittedName>
</protein>
<keyword evidence="2" id="KW-0732">Signal</keyword>
<evidence type="ECO:0000256" key="2">
    <source>
        <dbReference type="SAM" id="SignalP"/>
    </source>
</evidence>
<gene>
    <name evidence="3" type="ORF">FVW20_03360</name>
</gene>
<dbReference type="SUPFAM" id="SSF48452">
    <property type="entry name" value="TPR-like"/>
    <property type="match status" value="1"/>
</dbReference>
<proteinExistence type="predicted"/>
<organism evidence="3 4">
    <name type="scientific">Nitratidesulfovibrio oxamicus</name>
    <dbReference type="NCBI Taxonomy" id="32016"/>
    <lineage>
        <taxon>Bacteria</taxon>
        <taxon>Pseudomonadati</taxon>
        <taxon>Thermodesulfobacteriota</taxon>
        <taxon>Desulfovibrionia</taxon>
        <taxon>Desulfovibrionales</taxon>
        <taxon>Desulfovibrionaceae</taxon>
        <taxon>Nitratidesulfovibrio</taxon>
    </lineage>
</organism>